<dbReference type="Gene3D" id="3.10.20.310">
    <property type="entry name" value="membrane protein fhac"/>
    <property type="match status" value="1"/>
</dbReference>
<dbReference type="EMBL" id="CP008956">
    <property type="protein sequence ID" value="QJP98974.1"/>
    <property type="molecule type" value="Genomic_DNA"/>
</dbReference>
<evidence type="ECO:0000313" key="6">
    <source>
        <dbReference type="EMBL" id="QJP98974.1"/>
    </source>
</evidence>
<dbReference type="GO" id="GO:0046819">
    <property type="term" value="P:protein secretion by the type V secretion system"/>
    <property type="evidence" value="ECO:0007669"/>
    <property type="project" value="TreeGrafter"/>
</dbReference>
<name>A0A6M3ZJW7_9BURK</name>
<keyword evidence="2" id="KW-0812">Transmembrane</keyword>
<dbReference type="InterPro" id="IPR013686">
    <property type="entry name" value="Polypept-transport_assoc_ShlB"/>
</dbReference>
<dbReference type="PANTHER" id="PTHR34597">
    <property type="entry name" value="SLR1661 PROTEIN"/>
    <property type="match status" value="1"/>
</dbReference>
<feature type="domain" description="Haemolysin activator HlyB C-terminal" evidence="4">
    <location>
        <begin position="208"/>
        <end position="542"/>
    </location>
</feature>
<dbReference type="InterPro" id="IPR051544">
    <property type="entry name" value="TPS_OM_transporter"/>
</dbReference>
<proteinExistence type="predicted"/>
<dbReference type="Proteomes" id="UP000501648">
    <property type="component" value="Chromosome"/>
</dbReference>
<evidence type="ECO:0000256" key="3">
    <source>
        <dbReference type="ARBA" id="ARBA00023237"/>
    </source>
</evidence>
<evidence type="ECO:0000256" key="2">
    <source>
        <dbReference type="ARBA" id="ARBA00022692"/>
    </source>
</evidence>
<protein>
    <submittedName>
        <fullName evidence="6">ShlB/FhaC/HecB family hemolysin secretion/activation protein</fullName>
    </submittedName>
</protein>
<evidence type="ECO:0000259" key="4">
    <source>
        <dbReference type="Pfam" id="PF03865"/>
    </source>
</evidence>
<organism evidence="6 7">
    <name type="scientific">Herbaspirillum rubrisubalbicans Os34</name>
    <dbReference type="NCBI Taxonomy" id="1235827"/>
    <lineage>
        <taxon>Bacteria</taxon>
        <taxon>Pseudomonadati</taxon>
        <taxon>Pseudomonadota</taxon>
        <taxon>Betaproteobacteria</taxon>
        <taxon>Burkholderiales</taxon>
        <taxon>Oxalobacteraceae</taxon>
        <taxon>Herbaspirillum</taxon>
    </lineage>
</organism>
<dbReference type="PANTHER" id="PTHR34597:SF6">
    <property type="entry name" value="BLR6126 PROTEIN"/>
    <property type="match status" value="1"/>
</dbReference>
<gene>
    <name evidence="6" type="ORF">C798_01630</name>
</gene>
<keyword evidence="3" id="KW-0998">Cell outer membrane</keyword>
<accession>A0A6M3ZJW7</accession>
<reference evidence="6 7" key="1">
    <citation type="journal article" date="2012" name="J. Bacteriol.">
        <title>Genome sequence of the pathogenic Herbaspirillum seropedicae strain Os34, isolated from rice roots.</title>
        <authorList>
            <person name="Ye W."/>
            <person name="Ye S."/>
            <person name="Liu J."/>
            <person name="Chang S."/>
            <person name="Chen M."/>
            <person name="Zhu B."/>
            <person name="Guo L."/>
            <person name="An Q."/>
        </authorList>
    </citation>
    <scope>NUCLEOTIDE SEQUENCE [LARGE SCALE GENOMIC DNA]</scope>
    <source>
        <strain evidence="6 7">Os34</strain>
    </source>
</reference>
<dbReference type="GO" id="GO:0008320">
    <property type="term" value="F:protein transmembrane transporter activity"/>
    <property type="evidence" value="ECO:0007669"/>
    <property type="project" value="TreeGrafter"/>
</dbReference>
<feature type="domain" description="Polypeptide-transport-associated ShlB-type" evidence="5">
    <location>
        <begin position="66"/>
        <end position="140"/>
    </location>
</feature>
<evidence type="ECO:0000313" key="7">
    <source>
        <dbReference type="Proteomes" id="UP000501648"/>
    </source>
</evidence>
<dbReference type="Pfam" id="PF08479">
    <property type="entry name" value="POTRA_2"/>
    <property type="match status" value="1"/>
</dbReference>
<evidence type="ECO:0000256" key="1">
    <source>
        <dbReference type="ARBA" id="ARBA00022452"/>
    </source>
</evidence>
<dbReference type="AlphaFoldDB" id="A0A6M3ZJW7"/>
<dbReference type="Pfam" id="PF03865">
    <property type="entry name" value="ShlB"/>
    <property type="match status" value="1"/>
</dbReference>
<dbReference type="Gene3D" id="2.40.160.50">
    <property type="entry name" value="membrane protein fhac: a member of the omp85/tpsb transporter family"/>
    <property type="match status" value="1"/>
</dbReference>
<sequence length="582" mass="62553">MAVREQEHWEGPPGRATKTMKRCVEHYGVAMILLGSAWGAIAQPVAAPVAAAMQQATAPLPEDERFDIRSFAIEGNTLLSQSRLDEVVAPFTGKGRVYGDIQQALEAVENAYRSAGYTAVQVSVPEQELSQGMVRLQVLETVVGKVVVSDNRYFSQENIRASIPGLREGASPNLRSISESVQLANDNPAKQVNVTLTASETTNQIDAAINVKDDNPLRVMLNLDNSGSADTGRWRTGVAVQHSNLFNRDHVATVAYTTSPDAPSGAKVDLYSLGYRLPMYGLGDSLDFIYGKSNVSSGQTLALNSTLNITGRGEIYALRWNHFFARSGEWSSKLVFGADYKKVDSSCNISGGLLNGASLNTCLPYSTLPLSVSYSAQRQGVGQVLDYNLGIARNMATGQARSNDTLQVTDRYSLFTGSRKSMDNFIAIRGGASWLKAFESDWQVRLASLLQVSPHALPAVEQFGLAGANAVRGFTERAVAADSGVILNSEIYTPDLLVKSELHGNLRLLAFVDLGRGANNNVTAASTLPSTVTLASFGAGLRYILGRDVSLRLDVARVLLNGNSATEQRGDLNAHLSAILGF</sequence>
<dbReference type="InterPro" id="IPR005565">
    <property type="entry name" value="Hemolysn_activator_HlyB_C"/>
</dbReference>
<evidence type="ECO:0000259" key="5">
    <source>
        <dbReference type="Pfam" id="PF08479"/>
    </source>
</evidence>
<keyword evidence="1" id="KW-1134">Transmembrane beta strand</keyword>
<dbReference type="GO" id="GO:0098046">
    <property type="term" value="C:type V protein secretion system complex"/>
    <property type="evidence" value="ECO:0007669"/>
    <property type="project" value="TreeGrafter"/>
</dbReference>
<keyword evidence="1" id="KW-0472">Membrane</keyword>